<name>A0ABS9WZJ7_9GAMM</name>
<dbReference type="SUPFAM" id="SSF47384">
    <property type="entry name" value="Homodimeric domain of signal transducing histidine kinase"/>
    <property type="match status" value="1"/>
</dbReference>
<dbReference type="RefSeq" id="WP_242282841.1">
    <property type="nucleotide sequence ID" value="NZ_JAKKSL010000001.1"/>
</dbReference>
<sequence>MSLALRELRFQTKALADEFTAHEKTSLALKNAKDVAEAANEAKSRYLAGLSHELRTPLNVLLGYAQLLSQDQELPTRHRETLGIVKRNGEHLADLIEGLLEISKIEVKAGNVTT</sequence>
<keyword evidence="3" id="KW-0808">Transferase</keyword>
<evidence type="ECO:0000256" key="1">
    <source>
        <dbReference type="ARBA" id="ARBA00000085"/>
    </source>
</evidence>
<evidence type="ECO:0000256" key="3">
    <source>
        <dbReference type="ARBA" id="ARBA00022679"/>
    </source>
</evidence>
<comment type="caution">
    <text evidence="7">The sequence shown here is derived from an EMBL/GenBank/DDBJ whole genome shotgun (WGS) entry which is preliminary data.</text>
</comment>
<feature type="domain" description="Signal transduction histidine kinase dimerisation/phosphoacceptor" evidence="6">
    <location>
        <begin position="42"/>
        <end position="108"/>
    </location>
</feature>
<evidence type="ECO:0000313" key="7">
    <source>
        <dbReference type="EMBL" id="MCI2282257.1"/>
    </source>
</evidence>
<gene>
    <name evidence="7" type="ORF">L3081_01100</name>
</gene>
<keyword evidence="8" id="KW-1185">Reference proteome</keyword>
<dbReference type="CDD" id="cd00082">
    <property type="entry name" value="HisKA"/>
    <property type="match status" value="1"/>
</dbReference>
<dbReference type="InterPro" id="IPR003661">
    <property type="entry name" value="HisK_dim/P_dom"/>
</dbReference>
<dbReference type="SMART" id="SM00388">
    <property type="entry name" value="HisKA"/>
    <property type="match status" value="1"/>
</dbReference>
<keyword evidence="5" id="KW-0902">Two-component regulatory system</keyword>
<organism evidence="7 8">
    <name type="scientific">Colwellia maritima</name>
    <dbReference type="NCBI Taxonomy" id="2912588"/>
    <lineage>
        <taxon>Bacteria</taxon>
        <taxon>Pseudomonadati</taxon>
        <taxon>Pseudomonadota</taxon>
        <taxon>Gammaproteobacteria</taxon>
        <taxon>Alteromonadales</taxon>
        <taxon>Colwelliaceae</taxon>
        <taxon>Colwellia</taxon>
    </lineage>
</organism>
<dbReference type="Proteomes" id="UP001139646">
    <property type="component" value="Unassembled WGS sequence"/>
</dbReference>
<keyword evidence="4" id="KW-0418">Kinase</keyword>
<evidence type="ECO:0000256" key="2">
    <source>
        <dbReference type="ARBA" id="ARBA00012438"/>
    </source>
</evidence>
<dbReference type="EMBL" id="JAKKSL010000001">
    <property type="protein sequence ID" value="MCI2282257.1"/>
    <property type="molecule type" value="Genomic_DNA"/>
</dbReference>
<evidence type="ECO:0000256" key="4">
    <source>
        <dbReference type="ARBA" id="ARBA00022777"/>
    </source>
</evidence>
<dbReference type="EC" id="2.7.13.3" evidence="2"/>
<accession>A0ABS9WZJ7</accession>
<dbReference type="Pfam" id="PF00512">
    <property type="entry name" value="HisKA"/>
    <property type="match status" value="1"/>
</dbReference>
<comment type="catalytic activity">
    <reaction evidence="1">
        <text>ATP + protein L-histidine = ADP + protein N-phospho-L-histidine.</text>
        <dbReference type="EC" id="2.7.13.3"/>
    </reaction>
</comment>
<dbReference type="PANTHER" id="PTHR43711:SF31">
    <property type="entry name" value="HISTIDINE KINASE"/>
    <property type="match status" value="1"/>
</dbReference>
<proteinExistence type="predicted"/>
<protein>
    <recommendedName>
        <fullName evidence="2">histidine kinase</fullName>
        <ecNumber evidence="2">2.7.13.3</ecNumber>
    </recommendedName>
</protein>
<reference evidence="7" key="1">
    <citation type="submission" date="2022-01" db="EMBL/GenBank/DDBJ databases">
        <title>Colwellia maritima, isolated from seawater.</title>
        <authorList>
            <person name="Kristyanto S."/>
            <person name="Jung J."/>
            <person name="Jeon C.O."/>
        </authorList>
    </citation>
    <scope>NUCLEOTIDE SEQUENCE</scope>
    <source>
        <strain evidence="7">MSW7</strain>
    </source>
</reference>
<evidence type="ECO:0000256" key="5">
    <source>
        <dbReference type="ARBA" id="ARBA00023012"/>
    </source>
</evidence>
<evidence type="ECO:0000313" key="8">
    <source>
        <dbReference type="Proteomes" id="UP001139646"/>
    </source>
</evidence>
<dbReference type="InterPro" id="IPR050736">
    <property type="entry name" value="Sensor_HK_Regulatory"/>
</dbReference>
<dbReference type="Gene3D" id="1.10.287.130">
    <property type="match status" value="1"/>
</dbReference>
<dbReference type="PANTHER" id="PTHR43711">
    <property type="entry name" value="TWO-COMPONENT HISTIDINE KINASE"/>
    <property type="match status" value="1"/>
</dbReference>
<dbReference type="InterPro" id="IPR036097">
    <property type="entry name" value="HisK_dim/P_sf"/>
</dbReference>
<evidence type="ECO:0000259" key="6">
    <source>
        <dbReference type="SMART" id="SM00388"/>
    </source>
</evidence>